<protein>
    <submittedName>
        <fullName evidence="2">Uncharacterized protein</fullName>
    </submittedName>
</protein>
<comment type="caution">
    <text evidence="2">The sequence shown here is derived from an EMBL/GenBank/DDBJ whole genome shotgun (WGS) entry which is preliminary data.</text>
</comment>
<dbReference type="RefSeq" id="WP_379765401.1">
    <property type="nucleotide sequence ID" value="NZ_JBHSCL010000007.1"/>
</dbReference>
<gene>
    <name evidence="2" type="ORF">ACFOWS_13490</name>
</gene>
<dbReference type="Proteomes" id="UP001595841">
    <property type="component" value="Unassembled WGS sequence"/>
</dbReference>
<dbReference type="EMBL" id="JBHSCL010000007">
    <property type="protein sequence ID" value="MFC4221161.1"/>
    <property type="molecule type" value="Genomic_DNA"/>
</dbReference>
<evidence type="ECO:0000313" key="2">
    <source>
        <dbReference type="EMBL" id="MFC4221161.1"/>
    </source>
</evidence>
<feature type="region of interest" description="Disordered" evidence="1">
    <location>
        <begin position="23"/>
        <end position="44"/>
    </location>
</feature>
<feature type="compositionally biased region" description="Polar residues" evidence="1">
    <location>
        <begin position="30"/>
        <end position="41"/>
    </location>
</feature>
<name>A0ABV8PR72_9FLAO</name>
<keyword evidence="3" id="KW-1185">Reference proteome</keyword>
<accession>A0ABV8PR72</accession>
<organism evidence="2 3">
    <name type="scientific">Flagellimonas marina</name>
    <dbReference type="NCBI Taxonomy" id="1775168"/>
    <lineage>
        <taxon>Bacteria</taxon>
        <taxon>Pseudomonadati</taxon>
        <taxon>Bacteroidota</taxon>
        <taxon>Flavobacteriia</taxon>
        <taxon>Flavobacteriales</taxon>
        <taxon>Flavobacteriaceae</taxon>
        <taxon>Flagellimonas</taxon>
    </lineage>
</organism>
<evidence type="ECO:0000313" key="3">
    <source>
        <dbReference type="Proteomes" id="UP001595841"/>
    </source>
</evidence>
<evidence type="ECO:0000256" key="1">
    <source>
        <dbReference type="SAM" id="MobiDB-lite"/>
    </source>
</evidence>
<reference evidence="3" key="1">
    <citation type="journal article" date="2019" name="Int. J. Syst. Evol. Microbiol.">
        <title>The Global Catalogue of Microorganisms (GCM) 10K type strain sequencing project: providing services to taxonomists for standard genome sequencing and annotation.</title>
        <authorList>
            <consortium name="The Broad Institute Genomics Platform"/>
            <consortium name="The Broad Institute Genome Sequencing Center for Infectious Disease"/>
            <person name="Wu L."/>
            <person name="Ma J."/>
        </authorList>
    </citation>
    <scope>NUCLEOTIDE SEQUENCE [LARGE SCALE GENOMIC DNA]</scope>
    <source>
        <strain evidence="3">CGMCC 1.15774</strain>
    </source>
</reference>
<sequence>MRLLLVVSCLFLYISCNEQKRKDTPKEIDNSTSNLKTTLPDSTRKPMVQPVEKDTVEKIVELDYSIKLSELKNQQDSILFLKKYYDQFEKNNDSISEVKFFSGFPSTFKEFNALYGYDDEKGEMPLYFDGDKHLEKYSEIRKYVSDSVYYDKLINIACQGEWEADNVNFLQDILIEKMKDNPQTIIDLLQSKSQTEVLSFWKFYFDGPHPVHEVPSFLKEAITPDMYRIVSEALQNVQQKWRNH</sequence>
<proteinExistence type="predicted"/>